<keyword evidence="2" id="KW-1185">Reference proteome</keyword>
<protein>
    <recommendedName>
        <fullName evidence="3">Protein ImpG/VasA</fullName>
    </recommendedName>
</protein>
<dbReference type="NCBIfam" id="TIGR03359">
    <property type="entry name" value="VI_chp_6"/>
    <property type="match status" value="1"/>
</dbReference>
<dbReference type="AlphaFoldDB" id="A0A250ICI0"/>
<accession>A0A250ICI0</accession>
<dbReference type="Proteomes" id="UP000217289">
    <property type="component" value="Chromosome"/>
</dbReference>
<dbReference type="PIRSF" id="PIRSF028304">
    <property type="entry name" value="UCP028304"/>
    <property type="match status" value="1"/>
</dbReference>
<gene>
    <name evidence="1" type="ORF">MEBOL_002367</name>
</gene>
<name>A0A250ICI0_9BACT</name>
<organism evidence="1 2">
    <name type="scientific">Melittangium boletus DSM 14713</name>
    <dbReference type="NCBI Taxonomy" id="1294270"/>
    <lineage>
        <taxon>Bacteria</taxon>
        <taxon>Pseudomonadati</taxon>
        <taxon>Myxococcota</taxon>
        <taxon>Myxococcia</taxon>
        <taxon>Myxococcales</taxon>
        <taxon>Cystobacterineae</taxon>
        <taxon>Archangiaceae</taxon>
        <taxon>Melittangium</taxon>
    </lineage>
</organism>
<evidence type="ECO:0000313" key="2">
    <source>
        <dbReference type="Proteomes" id="UP000217289"/>
    </source>
</evidence>
<evidence type="ECO:0000313" key="1">
    <source>
        <dbReference type="EMBL" id="ATB28918.1"/>
    </source>
</evidence>
<evidence type="ECO:0008006" key="3">
    <source>
        <dbReference type="Google" id="ProtNLM"/>
    </source>
</evidence>
<dbReference type="EMBL" id="CP022163">
    <property type="protein sequence ID" value="ATB28918.1"/>
    <property type="molecule type" value="Genomic_DNA"/>
</dbReference>
<dbReference type="PANTHER" id="PTHR35370:SF1">
    <property type="entry name" value="TYPE VI SECRETION SYSTEM COMPONENT TSSF1"/>
    <property type="match status" value="1"/>
</dbReference>
<proteinExistence type="predicted"/>
<dbReference type="PANTHER" id="PTHR35370">
    <property type="entry name" value="CYTOPLASMIC PROTEIN-RELATED-RELATED"/>
    <property type="match status" value="1"/>
</dbReference>
<sequence length="607" mass="67918">MNSQKDELLRAYQRELTWLRGAGAEFAATYPQQAERLRLGAQETGDPHVERLIESFAFLTARVQHTFDRDLPELTTSLLGQLAPHLLQPRPSLSIACFEPDPGTSIPPEGHLIARDTQLLADLRTGQTCRFRTRAPVRLWPLRVTEAELSSPLAWPWLRGEREVASVLRLKLETQGTSWPALAIERLRFFLDAPAEVAFRLHELLLSGVRGLAFVPDGAPSASAPRIWPAAHLRAVGFEPEEALLDAPMQTHPGYRLLQEYFAFPEKFLFHELVLDRASLQASRDTLEVLVLLDVPPDEELALTPDVFRLGCAPIINLFSQLAEPLRLDQRRTEYPVIPDARRPDEVRLHSLVSVTASTPGQERTRVVEPLFSWRHAPEDAEPRAFWYTRTQPTGLGAERESQTLLSFVDLDLDPRLPAEQTLLAHTLCTNGPLPTQLAPGAALRLEEHAPVGAIRSLRRPTPPRPAPEEGPSLWRLVSLLSLNHLSLGGGERALESLRELLRLHDGSEASVGEQRIRGMTRLESRPVTRPLTGGDWRGFCRGQELTLTFDTSLYEGGSTLLLGAVLNHFFGLYASVDSFTQLVVRREQKEGIWKQWPPMTGAQPLL</sequence>
<dbReference type="Pfam" id="PF05947">
    <property type="entry name" value="T6SS_TssF"/>
    <property type="match status" value="1"/>
</dbReference>
<dbReference type="OrthoDB" id="9763676at2"/>
<dbReference type="InterPro" id="IPR010272">
    <property type="entry name" value="T6SS_TssF"/>
</dbReference>
<reference evidence="1 2" key="1">
    <citation type="submission" date="2017-06" db="EMBL/GenBank/DDBJ databases">
        <authorList>
            <person name="Kim H.J."/>
            <person name="Triplett B.A."/>
        </authorList>
    </citation>
    <scope>NUCLEOTIDE SEQUENCE [LARGE SCALE GENOMIC DNA]</scope>
    <source>
        <strain evidence="1 2">DSM 14713</strain>
    </source>
</reference>
<dbReference type="KEGG" id="mbd:MEBOL_002367"/>
<dbReference type="RefSeq" id="WP_095977551.1">
    <property type="nucleotide sequence ID" value="NZ_CP022163.1"/>
</dbReference>